<name>A0ABP0NP27_9DINO</name>
<feature type="region of interest" description="Disordered" evidence="1">
    <location>
        <begin position="398"/>
        <end position="443"/>
    </location>
</feature>
<evidence type="ECO:0008006" key="4">
    <source>
        <dbReference type="Google" id="ProtNLM"/>
    </source>
</evidence>
<protein>
    <recommendedName>
        <fullName evidence="4">Reverse transcriptase domain-containing protein</fullName>
    </recommendedName>
</protein>
<evidence type="ECO:0000256" key="1">
    <source>
        <dbReference type="SAM" id="MobiDB-lite"/>
    </source>
</evidence>
<dbReference type="EMBL" id="CAXAMN010022018">
    <property type="protein sequence ID" value="CAK9065530.1"/>
    <property type="molecule type" value="Genomic_DNA"/>
</dbReference>
<evidence type="ECO:0000313" key="2">
    <source>
        <dbReference type="EMBL" id="CAK9065530.1"/>
    </source>
</evidence>
<gene>
    <name evidence="2" type="ORF">CCMP2556_LOCUS32211</name>
</gene>
<accession>A0ABP0NP27</accession>
<reference evidence="2 3" key="1">
    <citation type="submission" date="2024-02" db="EMBL/GenBank/DDBJ databases">
        <authorList>
            <person name="Chen Y."/>
            <person name="Shah S."/>
            <person name="Dougan E. K."/>
            <person name="Thang M."/>
            <person name="Chan C."/>
        </authorList>
    </citation>
    <scope>NUCLEOTIDE SEQUENCE [LARGE SCALE GENOMIC DNA]</scope>
</reference>
<organism evidence="2 3">
    <name type="scientific">Durusdinium trenchii</name>
    <dbReference type="NCBI Taxonomy" id="1381693"/>
    <lineage>
        <taxon>Eukaryota</taxon>
        <taxon>Sar</taxon>
        <taxon>Alveolata</taxon>
        <taxon>Dinophyceae</taxon>
        <taxon>Suessiales</taxon>
        <taxon>Symbiodiniaceae</taxon>
        <taxon>Durusdinium</taxon>
    </lineage>
</organism>
<sequence length="523" mass="59154">MWRDLLSRFGQASQLVVSMQHSMHVDAHLDRVLDQFAPSTIWKYVATVRQFMSTCNDSGIDPVSITPVQLADLLMTASLAKSTDGGSSHQTTIKALRRCAKMAQITTWDFFYDPIVDSFLKQKRLIDRKEAPPLPLWTIVQFERRVLMSSCPESQVIILGSFLLMCWTSMRFADMQRVSLKSFVYDPHSLRGTCWRSKTTVRGQPFGLVSSGLMSEGSFTWVLKFLWAMDQILTRLHLDDLDFVLPAFRDDLLVVPLEPMSYASALQHLRKFIHAPWRTLDSPIKHLSLNYSLHSLKVTFLSWSNQLAEKILPELRMLQGHHRSSAHQSMRLYSRDDVLGALRCQTILRKELLRGWRPMIPLHRGGQLPMVEPAVQIERFRKQADDLSLTWFACQDHTPLPAPEPQSNELGDSSDSYASSDSESSTASADPAPPTRAPPQHTAGASDEILLACRRQKCHMLIACPDTTIEFVWYAGSHYKPACGVRMSNFSVTIHESYDPQMLPCQHAGCKKAFLTSGHLQGP</sequence>
<proteinExistence type="predicted"/>
<evidence type="ECO:0000313" key="3">
    <source>
        <dbReference type="Proteomes" id="UP001642484"/>
    </source>
</evidence>
<comment type="caution">
    <text evidence="2">The sequence shown here is derived from an EMBL/GenBank/DDBJ whole genome shotgun (WGS) entry which is preliminary data.</text>
</comment>
<dbReference type="Proteomes" id="UP001642484">
    <property type="component" value="Unassembled WGS sequence"/>
</dbReference>
<dbReference type="SUPFAM" id="SSF56349">
    <property type="entry name" value="DNA breaking-rejoining enzymes"/>
    <property type="match status" value="1"/>
</dbReference>
<keyword evidence="3" id="KW-1185">Reference proteome</keyword>
<dbReference type="InterPro" id="IPR011010">
    <property type="entry name" value="DNA_brk_join_enz"/>
</dbReference>
<feature type="compositionally biased region" description="Low complexity" evidence="1">
    <location>
        <begin position="413"/>
        <end position="430"/>
    </location>
</feature>